<feature type="coiled-coil region" evidence="1">
    <location>
        <begin position="83"/>
        <end position="110"/>
    </location>
</feature>
<keyword evidence="3" id="KW-0472">Membrane</keyword>
<protein>
    <recommendedName>
        <fullName evidence="4">Rod shape-determining protein MreC beta-barrel core domain-containing protein</fullName>
    </recommendedName>
</protein>
<feature type="compositionally biased region" description="Basic and acidic residues" evidence="2">
    <location>
        <begin position="327"/>
        <end position="337"/>
    </location>
</feature>
<feature type="transmembrane region" description="Helical" evidence="3">
    <location>
        <begin position="12"/>
        <end position="33"/>
    </location>
</feature>
<keyword evidence="3" id="KW-1133">Transmembrane helix</keyword>
<gene>
    <name evidence="5" type="ORF">PsB1_1725</name>
</gene>
<feature type="domain" description="Rod shape-determining protein MreC beta-barrel core" evidence="4">
    <location>
        <begin position="127"/>
        <end position="240"/>
    </location>
</feature>
<dbReference type="PANTHER" id="PTHR34138:SF1">
    <property type="entry name" value="CELL SHAPE-DETERMINING PROTEIN MREC"/>
    <property type="match status" value="1"/>
</dbReference>
<feature type="compositionally biased region" description="Pro residues" evidence="2">
    <location>
        <begin position="275"/>
        <end position="285"/>
    </location>
</feature>
<dbReference type="Gene3D" id="2.40.10.340">
    <property type="entry name" value="Rod shape-determining protein MreC, domain 1"/>
    <property type="match status" value="1"/>
</dbReference>
<reference evidence="5" key="2">
    <citation type="journal article" date="2023" name="ISME Commun">
        <title>Characterization of a bloom-associated alphaproteobacterial lineage, 'Candidatus Phycosocius': insights into freshwater algal-bacterial interactions.</title>
        <authorList>
            <person name="Tanabe Y."/>
            <person name="Yamaguchi H."/>
            <person name="Yoshida M."/>
            <person name="Kai A."/>
            <person name="Okazaki Y."/>
        </authorList>
    </citation>
    <scope>NUCLEOTIDE SEQUENCE</scope>
    <source>
        <strain evidence="5">BOTRYCO-1</strain>
    </source>
</reference>
<organism evidence="5 6">
    <name type="scientific">Candidatus Phycosocius spiralis</name>
    <dbReference type="NCBI Taxonomy" id="2815099"/>
    <lineage>
        <taxon>Bacteria</taxon>
        <taxon>Pseudomonadati</taxon>
        <taxon>Pseudomonadota</taxon>
        <taxon>Alphaproteobacteria</taxon>
        <taxon>Caulobacterales</taxon>
        <taxon>Caulobacterales incertae sedis</taxon>
        <taxon>Candidatus Phycosocius</taxon>
    </lineage>
</organism>
<comment type="caution">
    <text evidence="5">The sequence shown here is derived from an EMBL/GenBank/DDBJ whole genome shotgun (WGS) entry which is preliminary data.</text>
</comment>
<keyword evidence="3" id="KW-0812">Transmembrane</keyword>
<evidence type="ECO:0000256" key="2">
    <source>
        <dbReference type="SAM" id="MobiDB-lite"/>
    </source>
</evidence>
<proteinExistence type="predicted"/>
<dbReference type="PANTHER" id="PTHR34138">
    <property type="entry name" value="CELL SHAPE-DETERMINING PROTEIN MREC"/>
    <property type="match status" value="1"/>
</dbReference>
<evidence type="ECO:0000259" key="4">
    <source>
        <dbReference type="Pfam" id="PF04085"/>
    </source>
</evidence>
<dbReference type="Proteomes" id="UP001161064">
    <property type="component" value="Unassembled WGS sequence"/>
</dbReference>
<dbReference type="RefSeq" id="WP_284360515.1">
    <property type="nucleotide sequence ID" value="NZ_BPFZ01000011.1"/>
</dbReference>
<name>A0ABQ4PWY8_9PROT</name>
<evidence type="ECO:0000313" key="5">
    <source>
        <dbReference type="EMBL" id="GIU67571.1"/>
    </source>
</evidence>
<dbReference type="InterPro" id="IPR055342">
    <property type="entry name" value="MreC_beta-barrel_core"/>
</dbReference>
<dbReference type="InterPro" id="IPR042177">
    <property type="entry name" value="Cell/Rod_1"/>
</dbReference>
<dbReference type="InterPro" id="IPR007221">
    <property type="entry name" value="MreC"/>
</dbReference>
<feature type="region of interest" description="Disordered" evidence="2">
    <location>
        <begin position="275"/>
        <end position="294"/>
    </location>
</feature>
<keyword evidence="1" id="KW-0175">Coiled coil</keyword>
<evidence type="ECO:0000256" key="3">
    <source>
        <dbReference type="SAM" id="Phobius"/>
    </source>
</evidence>
<evidence type="ECO:0000313" key="6">
    <source>
        <dbReference type="Proteomes" id="UP001161064"/>
    </source>
</evidence>
<evidence type="ECO:0000256" key="1">
    <source>
        <dbReference type="SAM" id="Coils"/>
    </source>
</evidence>
<dbReference type="Pfam" id="PF04085">
    <property type="entry name" value="MreC"/>
    <property type="match status" value="1"/>
</dbReference>
<reference evidence="5" key="1">
    <citation type="submission" date="2021-05" db="EMBL/GenBank/DDBJ databases">
        <authorList>
            <person name="Tanabe Y."/>
        </authorList>
    </citation>
    <scope>NUCLEOTIDE SEQUENCE</scope>
    <source>
        <strain evidence="5">BOTRYCO-1</strain>
    </source>
</reference>
<dbReference type="EMBL" id="BPFZ01000011">
    <property type="protein sequence ID" value="GIU67571.1"/>
    <property type="molecule type" value="Genomic_DNA"/>
</dbReference>
<accession>A0ABQ4PWY8</accession>
<sequence>MARRGNRRTGGAGPLIGVAVLTALVSVSVTMVLTNGRSGLLAEIGSEISGAFGRVMMVPVRWVEEVQSSVTSFLGGAVLNQQLKEENRALLQWRDQARAMAERLDAYEKLHGVRSEKLPQGLTGRLIAESDGPFSQAGVINIGSKAGVKVNWIVLNQNGLVGRVIAIGPETARVLFLADGDSKVPVMGEITRARAIASGDKSLAPKLAHLNTPILMRDGERVMTSGDDGIFPRGIAVGQAGIAPDRQWRVRLASSNSPIDFVRVIPPSNFPPPLDPVTPPILPPSPREHGSTSSVQGAVLPLAVGAAAVPSAPTPEAIRAAQTGANRDSDRVPDVKARLAQKRKTPDKAAQSKAVPADEGVSPTPTSSPPVQPAGVTTP</sequence>
<feature type="region of interest" description="Disordered" evidence="2">
    <location>
        <begin position="321"/>
        <end position="379"/>
    </location>
</feature>
<keyword evidence="6" id="KW-1185">Reference proteome</keyword>